<reference evidence="7 8" key="1">
    <citation type="submission" date="2017-03" db="EMBL/GenBank/DDBJ databases">
        <title>Genome Survey of Euroglyphus maynei.</title>
        <authorList>
            <person name="Arlian L.G."/>
            <person name="Morgan M.S."/>
            <person name="Rider S.D."/>
        </authorList>
    </citation>
    <scope>NUCLEOTIDE SEQUENCE [LARGE SCALE GENOMIC DNA]</scope>
    <source>
        <strain evidence="7">Arlian Lab</strain>
        <tissue evidence="7">Whole body</tissue>
    </source>
</reference>
<dbReference type="GO" id="GO:0000460">
    <property type="term" value="P:maturation of 5.8S rRNA"/>
    <property type="evidence" value="ECO:0007669"/>
    <property type="project" value="TreeGrafter"/>
</dbReference>
<feature type="domain" description="Exosome RNA helicase MTR4-like beta-barrel" evidence="5">
    <location>
        <begin position="63"/>
        <end position="249"/>
    </location>
</feature>
<keyword evidence="8" id="KW-1185">Reference proteome</keyword>
<dbReference type="GO" id="GO:0016787">
    <property type="term" value="F:hydrolase activity"/>
    <property type="evidence" value="ECO:0007669"/>
    <property type="project" value="UniProtKB-KW"/>
</dbReference>
<dbReference type="EMBL" id="MUJZ01003370">
    <property type="protein sequence ID" value="OTF83510.1"/>
    <property type="molecule type" value="Genomic_DNA"/>
</dbReference>
<comment type="caution">
    <text evidence="7">The sequence shown here is derived from an EMBL/GenBank/DDBJ whole genome shotgun (WGS) entry which is preliminary data.</text>
</comment>
<dbReference type="GO" id="GO:0004386">
    <property type="term" value="F:helicase activity"/>
    <property type="evidence" value="ECO:0007669"/>
    <property type="project" value="UniProtKB-KW"/>
</dbReference>
<evidence type="ECO:0000313" key="8">
    <source>
        <dbReference type="Proteomes" id="UP000194236"/>
    </source>
</evidence>
<evidence type="ECO:0000259" key="6">
    <source>
        <dbReference type="Pfam" id="PF21408"/>
    </source>
</evidence>
<feature type="domain" description="Exosome RNA helicase MTR4-like stalk" evidence="6">
    <location>
        <begin position="1"/>
        <end position="61"/>
    </location>
</feature>
<protein>
    <submittedName>
        <fullName evidence="7">Uncharacterized protein</fullName>
    </submittedName>
</protein>
<dbReference type="Gene3D" id="2.40.30.300">
    <property type="match status" value="1"/>
</dbReference>
<dbReference type="PANTHER" id="PTHR12131:SF7">
    <property type="entry name" value="EXOSOME RNA HELICASE MTR4"/>
    <property type="match status" value="1"/>
</dbReference>
<keyword evidence="4" id="KW-0067">ATP-binding</keyword>
<proteinExistence type="predicted"/>
<keyword evidence="3" id="KW-0347">Helicase</keyword>
<evidence type="ECO:0000259" key="5">
    <source>
        <dbReference type="Pfam" id="PF13234"/>
    </source>
</evidence>
<dbReference type="GO" id="GO:0005524">
    <property type="term" value="F:ATP binding"/>
    <property type="evidence" value="ECO:0007669"/>
    <property type="project" value="UniProtKB-KW"/>
</dbReference>
<dbReference type="Gene3D" id="1.10.3380.30">
    <property type="match status" value="1"/>
</dbReference>
<keyword evidence="2" id="KW-0378">Hydrolase</keyword>
<gene>
    <name evidence="7" type="ORF">BLA29_008142</name>
</gene>
<dbReference type="OrthoDB" id="64767at2759"/>
<dbReference type="GO" id="GO:0005634">
    <property type="term" value="C:nucleus"/>
    <property type="evidence" value="ECO:0007669"/>
    <property type="project" value="TreeGrafter"/>
</dbReference>
<dbReference type="InterPro" id="IPR050699">
    <property type="entry name" value="RNA-DNA_Helicase"/>
</dbReference>
<evidence type="ECO:0000256" key="1">
    <source>
        <dbReference type="ARBA" id="ARBA00022741"/>
    </source>
</evidence>
<dbReference type="AlphaFoldDB" id="A0A1Y3BRC5"/>
<dbReference type="InterPro" id="IPR048392">
    <property type="entry name" value="MTR4-like_stalk"/>
</dbReference>
<dbReference type="Proteomes" id="UP000194236">
    <property type="component" value="Unassembled WGS sequence"/>
</dbReference>
<dbReference type="Pfam" id="PF21408">
    <property type="entry name" value="MTR4-like_stalk"/>
    <property type="match status" value="1"/>
</dbReference>
<evidence type="ECO:0000313" key="7">
    <source>
        <dbReference type="EMBL" id="OTF83510.1"/>
    </source>
</evidence>
<dbReference type="FunFam" id="2.40.30.300:FF:000001">
    <property type="entry name" value="Mtr4 exosome RNA helicase"/>
    <property type="match status" value="1"/>
</dbReference>
<sequence>MLEHSFFQFQQYLEYPKLHEKYKKLKEQSDIKIENEEYIADYVKVKNQITELTKEFLVFITTPRYILPFLNSGRLLKIVNNDNIDMDWGVLINYNKPSDKKRDQQTTYQIDVLLPVDKTVDRISETILPPSSLEKCEMKIVSLRLSNITKISAARAFVPQDLRSFDSRQSVLKSIQEIKKRFSGNIPLLDPLEDMKIKDNDFLNIVKRIETYEKKLGEFKKINQEIVKQYERKLEIEKKMKQTKELMKKTRSLLQMDELKCRKRVLRRLGYCTSADVIEIKGRVACEITRFVSVVVVLLK</sequence>
<evidence type="ECO:0000256" key="4">
    <source>
        <dbReference type="ARBA" id="ARBA00022840"/>
    </source>
</evidence>
<evidence type="ECO:0000256" key="3">
    <source>
        <dbReference type="ARBA" id="ARBA00022806"/>
    </source>
</evidence>
<name>A0A1Y3BRC5_EURMA</name>
<organism evidence="7 8">
    <name type="scientific">Euroglyphus maynei</name>
    <name type="common">Mayne's house dust mite</name>
    <dbReference type="NCBI Taxonomy" id="6958"/>
    <lineage>
        <taxon>Eukaryota</taxon>
        <taxon>Metazoa</taxon>
        <taxon>Ecdysozoa</taxon>
        <taxon>Arthropoda</taxon>
        <taxon>Chelicerata</taxon>
        <taxon>Arachnida</taxon>
        <taxon>Acari</taxon>
        <taxon>Acariformes</taxon>
        <taxon>Sarcoptiformes</taxon>
        <taxon>Astigmata</taxon>
        <taxon>Psoroptidia</taxon>
        <taxon>Analgoidea</taxon>
        <taxon>Pyroglyphidae</taxon>
        <taxon>Pyroglyphinae</taxon>
        <taxon>Euroglyphus</taxon>
    </lineage>
</organism>
<dbReference type="Pfam" id="PF13234">
    <property type="entry name" value="MTR4_beta-barrel"/>
    <property type="match status" value="1"/>
</dbReference>
<dbReference type="InterPro" id="IPR025696">
    <property type="entry name" value="Beta-barrel_MTR4"/>
</dbReference>
<accession>A0A1Y3BRC5</accession>
<dbReference type="PANTHER" id="PTHR12131">
    <property type="entry name" value="ATP-DEPENDENT RNA AND DNA HELICASE"/>
    <property type="match status" value="1"/>
</dbReference>
<evidence type="ECO:0000256" key="2">
    <source>
        <dbReference type="ARBA" id="ARBA00022801"/>
    </source>
</evidence>
<keyword evidence="1" id="KW-0547">Nucleotide-binding</keyword>